<accession>A0ABR1D2R3</accession>
<evidence type="ECO:0000313" key="2">
    <source>
        <dbReference type="Proteomes" id="UP001303046"/>
    </source>
</evidence>
<gene>
    <name evidence="1" type="primary">Necator_chrIII.g11780</name>
    <name evidence="1" type="ORF">RB195_011015</name>
</gene>
<keyword evidence="2" id="KW-1185">Reference proteome</keyword>
<proteinExistence type="predicted"/>
<sequence>MYEVLERIILERPIKHREETTRDEKADFRLGQSTFGVFIVRSVIEIWQWTLPVEFRHPRHYAKNSKELSADIVLAPSGRPLTDFENANDVVMFTARRETPSCCQACIKLAD</sequence>
<protein>
    <submittedName>
        <fullName evidence="1">Uncharacterized protein</fullName>
    </submittedName>
</protein>
<evidence type="ECO:0000313" key="1">
    <source>
        <dbReference type="EMBL" id="KAK6744060.1"/>
    </source>
</evidence>
<reference evidence="1 2" key="1">
    <citation type="submission" date="2023-08" db="EMBL/GenBank/DDBJ databases">
        <title>A Necator americanus chromosomal reference genome.</title>
        <authorList>
            <person name="Ilik V."/>
            <person name="Petrzelkova K.J."/>
            <person name="Pardy F."/>
            <person name="Fuh T."/>
            <person name="Niatou-Singa F.S."/>
            <person name="Gouil Q."/>
            <person name="Baker L."/>
            <person name="Ritchie M.E."/>
            <person name="Jex A.R."/>
            <person name="Gazzola D."/>
            <person name="Li H."/>
            <person name="Toshio Fujiwara R."/>
            <person name="Zhan B."/>
            <person name="Aroian R.V."/>
            <person name="Pafco B."/>
            <person name="Schwarz E.M."/>
        </authorList>
    </citation>
    <scope>NUCLEOTIDE SEQUENCE [LARGE SCALE GENOMIC DNA]</scope>
    <source>
        <strain evidence="1 2">Aroian</strain>
        <tissue evidence="1">Whole animal</tissue>
    </source>
</reference>
<name>A0ABR1D2R3_NECAM</name>
<dbReference type="EMBL" id="JAVFWL010000003">
    <property type="protein sequence ID" value="KAK6744060.1"/>
    <property type="molecule type" value="Genomic_DNA"/>
</dbReference>
<organism evidence="1 2">
    <name type="scientific">Necator americanus</name>
    <name type="common">Human hookworm</name>
    <dbReference type="NCBI Taxonomy" id="51031"/>
    <lineage>
        <taxon>Eukaryota</taxon>
        <taxon>Metazoa</taxon>
        <taxon>Ecdysozoa</taxon>
        <taxon>Nematoda</taxon>
        <taxon>Chromadorea</taxon>
        <taxon>Rhabditida</taxon>
        <taxon>Rhabditina</taxon>
        <taxon>Rhabditomorpha</taxon>
        <taxon>Strongyloidea</taxon>
        <taxon>Ancylostomatidae</taxon>
        <taxon>Bunostominae</taxon>
        <taxon>Necator</taxon>
    </lineage>
</organism>
<dbReference type="Proteomes" id="UP001303046">
    <property type="component" value="Unassembled WGS sequence"/>
</dbReference>
<comment type="caution">
    <text evidence="1">The sequence shown here is derived from an EMBL/GenBank/DDBJ whole genome shotgun (WGS) entry which is preliminary data.</text>
</comment>